<evidence type="ECO:0000256" key="2">
    <source>
        <dbReference type="ARBA" id="ARBA00022692"/>
    </source>
</evidence>
<feature type="transmembrane region" description="Helical" evidence="5">
    <location>
        <begin position="42"/>
        <end position="62"/>
    </location>
</feature>
<dbReference type="SUPFAM" id="SSF103473">
    <property type="entry name" value="MFS general substrate transporter"/>
    <property type="match status" value="1"/>
</dbReference>
<comment type="caution">
    <text evidence="7">The sequence shown here is derived from an EMBL/GenBank/DDBJ whole genome shotgun (WGS) entry which is preliminary data.</text>
</comment>
<comment type="subcellular location">
    <subcellularLocation>
        <location evidence="1">Membrane</location>
        <topology evidence="1">Multi-pass membrane protein</topology>
    </subcellularLocation>
</comment>
<dbReference type="InterPro" id="IPR051068">
    <property type="entry name" value="MFS_Domain-Containing_Protein"/>
</dbReference>
<dbReference type="InterPro" id="IPR036259">
    <property type="entry name" value="MFS_trans_sf"/>
</dbReference>
<feature type="transmembrane region" description="Helical" evidence="5">
    <location>
        <begin position="68"/>
        <end position="88"/>
    </location>
</feature>
<dbReference type="PANTHER" id="PTHR23510:SF5">
    <property type="entry name" value="MFS DOMAIN-CONTAINING PROTEIN"/>
    <property type="match status" value="1"/>
</dbReference>
<proteinExistence type="predicted"/>
<dbReference type="InterPro" id="IPR011701">
    <property type="entry name" value="MFS"/>
</dbReference>
<evidence type="ECO:0000313" key="8">
    <source>
        <dbReference type="Proteomes" id="UP001331761"/>
    </source>
</evidence>
<dbReference type="GO" id="GO:0005765">
    <property type="term" value="C:lysosomal membrane"/>
    <property type="evidence" value="ECO:0007669"/>
    <property type="project" value="TreeGrafter"/>
</dbReference>
<gene>
    <name evidence="7" type="ORF">GCK32_006425</name>
</gene>
<dbReference type="Proteomes" id="UP001331761">
    <property type="component" value="Unassembled WGS sequence"/>
</dbReference>
<protein>
    <submittedName>
        <fullName evidence="7">MFS domain-containing protein</fullName>
    </submittedName>
</protein>
<dbReference type="AlphaFoldDB" id="A0AAN8IW99"/>
<feature type="domain" description="Major facilitator superfamily (MFS) profile" evidence="6">
    <location>
        <begin position="1"/>
        <end position="107"/>
    </location>
</feature>
<evidence type="ECO:0000259" key="6">
    <source>
        <dbReference type="PROSITE" id="PS50850"/>
    </source>
</evidence>
<organism evidence="7 8">
    <name type="scientific">Trichostrongylus colubriformis</name>
    <name type="common">Black scour worm</name>
    <dbReference type="NCBI Taxonomy" id="6319"/>
    <lineage>
        <taxon>Eukaryota</taxon>
        <taxon>Metazoa</taxon>
        <taxon>Ecdysozoa</taxon>
        <taxon>Nematoda</taxon>
        <taxon>Chromadorea</taxon>
        <taxon>Rhabditida</taxon>
        <taxon>Rhabditina</taxon>
        <taxon>Rhabditomorpha</taxon>
        <taxon>Strongyloidea</taxon>
        <taxon>Trichostrongylidae</taxon>
        <taxon>Trichostrongylus</taxon>
    </lineage>
</organism>
<evidence type="ECO:0000256" key="5">
    <source>
        <dbReference type="SAM" id="Phobius"/>
    </source>
</evidence>
<dbReference type="PROSITE" id="PS50850">
    <property type="entry name" value="MFS"/>
    <property type="match status" value="1"/>
</dbReference>
<evidence type="ECO:0000256" key="4">
    <source>
        <dbReference type="ARBA" id="ARBA00023136"/>
    </source>
</evidence>
<evidence type="ECO:0000313" key="7">
    <source>
        <dbReference type="EMBL" id="KAK5983822.1"/>
    </source>
</evidence>
<keyword evidence="3 5" id="KW-1133">Transmembrane helix</keyword>
<keyword evidence="4 5" id="KW-0472">Membrane</keyword>
<name>A0AAN8IW99_TRICO</name>
<accession>A0AAN8IW99</accession>
<keyword evidence="8" id="KW-1185">Reference proteome</keyword>
<dbReference type="Gene3D" id="1.20.1250.20">
    <property type="entry name" value="MFS general substrate transporter like domains"/>
    <property type="match status" value="1"/>
</dbReference>
<dbReference type="Pfam" id="PF07690">
    <property type="entry name" value="MFS_1"/>
    <property type="match status" value="1"/>
</dbReference>
<evidence type="ECO:0000256" key="3">
    <source>
        <dbReference type="ARBA" id="ARBA00022989"/>
    </source>
</evidence>
<reference evidence="7 8" key="1">
    <citation type="submission" date="2019-10" db="EMBL/GenBank/DDBJ databases">
        <title>Assembly and Annotation for the nematode Trichostrongylus colubriformis.</title>
        <authorList>
            <person name="Martin J."/>
        </authorList>
    </citation>
    <scope>NUCLEOTIDE SEQUENCE [LARGE SCALE GENOMIC DNA]</scope>
    <source>
        <strain evidence="7">G859</strain>
        <tissue evidence="7">Whole worm</tissue>
    </source>
</reference>
<keyword evidence="2 5" id="KW-0812">Transmembrane</keyword>
<dbReference type="GO" id="GO:0022857">
    <property type="term" value="F:transmembrane transporter activity"/>
    <property type="evidence" value="ECO:0007669"/>
    <property type="project" value="InterPro"/>
</dbReference>
<evidence type="ECO:0000256" key="1">
    <source>
        <dbReference type="ARBA" id="ARBA00004141"/>
    </source>
</evidence>
<dbReference type="EMBL" id="WIXE01003567">
    <property type="protein sequence ID" value="KAK5983822.1"/>
    <property type="molecule type" value="Genomic_DNA"/>
</dbReference>
<dbReference type="PANTHER" id="PTHR23510">
    <property type="entry name" value="INNER MEMBRANE TRANSPORT PROTEIN YAJR"/>
    <property type="match status" value="1"/>
</dbReference>
<dbReference type="InterPro" id="IPR020846">
    <property type="entry name" value="MFS_dom"/>
</dbReference>
<sequence>MALYLFNFAVVQGFDYPLVSASTNTLLSEILGPRKQGTIQGLFAFTGSMAQFTVPIFSTALFEHSGYKYIMVYHLVVISLAALMAYLLRKRLVPLKLSPTVGTATKS</sequence>